<dbReference type="PANTHER" id="PTHR35526:SF3">
    <property type="entry name" value="ANTI-SIGMA-F FACTOR RSBW"/>
    <property type="match status" value="1"/>
</dbReference>
<dbReference type="PANTHER" id="PTHR35526">
    <property type="entry name" value="ANTI-SIGMA-F FACTOR RSBW-RELATED"/>
    <property type="match status" value="1"/>
</dbReference>
<keyword evidence="1" id="KW-0418">Kinase</keyword>
<evidence type="ECO:0000256" key="1">
    <source>
        <dbReference type="ARBA" id="ARBA00022527"/>
    </source>
</evidence>
<dbReference type="CDD" id="cd16936">
    <property type="entry name" value="HATPase_RsbW-like"/>
    <property type="match status" value="1"/>
</dbReference>
<feature type="domain" description="Histidine kinase/HSP90-like ATPase" evidence="2">
    <location>
        <begin position="22"/>
        <end position="127"/>
    </location>
</feature>
<organism evidence="3">
    <name type="scientific">Thermobifida fusca (strain YX)</name>
    <dbReference type="NCBI Taxonomy" id="269800"/>
    <lineage>
        <taxon>Bacteria</taxon>
        <taxon>Bacillati</taxon>
        <taxon>Actinomycetota</taxon>
        <taxon>Actinomycetes</taxon>
        <taxon>Streptosporangiales</taxon>
        <taxon>Nocardiopsidaceae</taxon>
        <taxon>Thermobifida</taxon>
    </lineage>
</organism>
<proteinExistence type="predicted"/>
<dbReference type="STRING" id="269800.Tfu_1655"/>
<dbReference type="InterPro" id="IPR036890">
    <property type="entry name" value="HATPase_C_sf"/>
</dbReference>
<dbReference type="Gene3D" id="3.30.565.10">
    <property type="entry name" value="Histidine kinase-like ATPase, C-terminal domain"/>
    <property type="match status" value="1"/>
</dbReference>
<name>Q47PC9_THEFY</name>
<reference evidence="3" key="1">
    <citation type="submission" date="2005-07" db="EMBL/GenBank/DDBJ databases">
        <title>Complete sequence of Thermobifida fusca YX.</title>
        <authorList>
            <consortium name="US DOE Joint Genome Institute"/>
            <person name="Copeland A."/>
            <person name="Lucas S."/>
            <person name="Lapidus A."/>
            <person name="Barry K."/>
            <person name="Detter J.C."/>
            <person name="Glavina T."/>
            <person name="Hammon N."/>
            <person name="Israni S."/>
            <person name="Pitluck S."/>
            <person name="Di Bartolo G."/>
            <person name="Chain P."/>
            <person name="Schmutz J."/>
            <person name="Larimer F."/>
            <person name="Land M."/>
            <person name="Lykidis A."/>
            <person name="Richardson P."/>
        </authorList>
    </citation>
    <scope>NUCLEOTIDE SEQUENCE</scope>
    <source>
        <strain evidence="3">YX</strain>
    </source>
</reference>
<evidence type="ECO:0000313" key="3">
    <source>
        <dbReference type="EMBL" id="AAZ55690.1"/>
    </source>
</evidence>
<dbReference type="SUPFAM" id="SSF55874">
    <property type="entry name" value="ATPase domain of HSP90 chaperone/DNA topoisomerase II/histidine kinase"/>
    <property type="match status" value="1"/>
</dbReference>
<protein>
    <recommendedName>
        <fullName evidence="2">Histidine kinase/HSP90-like ATPase domain-containing protein</fullName>
    </recommendedName>
</protein>
<dbReference type="EMBL" id="CP000088">
    <property type="protein sequence ID" value="AAZ55690.1"/>
    <property type="molecule type" value="Genomic_DNA"/>
</dbReference>
<dbReference type="HOGENOM" id="CLU_090336_7_1_11"/>
<gene>
    <name evidence="3" type="ordered locus">Tfu_1655</name>
</gene>
<keyword evidence="1" id="KW-0723">Serine/threonine-protein kinase</keyword>
<dbReference type="InterPro" id="IPR050267">
    <property type="entry name" value="Anti-sigma-factor_SerPK"/>
</dbReference>
<dbReference type="InterPro" id="IPR003594">
    <property type="entry name" value="HATPase_dom"/>
</dbReference>
<dbReference type="GO" id="GO:0004674">
    <property type="term" value="F:protein serine/threonine kinase activity"/>
    <property type="evidence" value="ECO:0007669"/>
    <property type="project" value="UniProtKB-KW"/>
</dbReference>
<dbReference type="eggNOG" id="COG2172">
    <property type="taxonomic scope" value="Bacteria"/>
</dbReference>
<dbReference type="Pfam" id="PF13581">
    <property type="entry name" value="HATPase_c_2"/>
    <property type="match status" value="1"/>
</dbReference>
<dbReference type="AlphaFoldDB" id="Q47PC9"/>
<sequence>MSISVFLWKGCGLVSMTSIALPGTPDSVAAARRFVVEVVRSCPWITTAADVLDRAALIVSELATNALRHTRSGDPGNSFTVRVDVNEHGVRIEVHTLPPRQWDSVPHVVTPDDPSREHGRGLYLVDQWSHRWGTLGPWTEGVYSVVRWDGDPCLAEDQAGNR</sequence>
<accession>Q47PC9</accession>
<evidence type="ECO:0000259" key="2">
    <source>
        <dbReference type="Pfam" id="PF13581"/>
    </source>
</evidence>
<keyword evidence="1" id="KW-0808">Transferase</keyword>
<dbReference type="KEGG" id="tfu:Tfu_1655"/>